<keyword evidence="10" id="KW-1185">Reference proteome</keyword>
<dbReference type="PANTHER" id="PTHR10629">
    <property type="entry name" value="CYTOSINE-SPECIFIC METHYLTRANSFERASE"/>
    <property type="match status" value="1"/>
</dbReference>
<dbReference type="PROSITE" id="PS51679">
    <property type="entry name" value="SAM_MT_C5"/>
    <property type="match status" value="1"/>
</dbReference>
<dbReference type="Gene3D" id="3.40.50.150">
    <property type="entry name" value="Vaccinia Virus protein VP39"/>
    <property type="match status" value="1"/>
</dbReference>
<dbReference type="InterPro" id="IPR029063">
    <property type="entry name" value="SAM-dependent_MTases_sf"/>
</dbReference>
<feature type="active site" evidence="7">
    <location>
        <position position="82"/>
    </location>
</feature>
<dbReference type="SUPFAM" id="SSF53335">
    <property type="entry name" value="S-adenosyl-L-methionine-dependent methyltransferases"/>
    <property type="match status" value="1"/>
</dbReference>
<keyword evidence="3 7" id="KW-0808">Transferase</keyword>
<dbReference type="GO" id="GO:0008168">
    <property type="term" value="F:methyltransferase activity"/>
    <property type="evidence" value="ECO:0007669"/>
    <property type="project" value="UniProtKB-KW"/>
</dbReference>
<dbReference type="NCBIfam" id="TIGR00675">
    <property type="entry name" value="dcm"/>
    <property type="match status" value="1"/>
</dbReference>
<gene>
    <name evidence="9" type="ORF">IV454_06205</name>
</gene>
<dbReference type="GO" id="GO:0032259">
    <property type="term" value="P:methylation"/>
    <property type="evidence" value="ECO:0007669"/>
    <property type="project" value="UniProtKB-KW"/>
</dbReference>
<dbReference type="Proteomes" id="UP000662888">
    <property type="component" value="Chromosome"/>
</dbReference>
<evidence type="ECO:0000256" key="8">
    <source>
        <dbReference type="RuleBase" id="RU000416"/>
    </source>
</evidence>
<protein>
    <recommendedName>
        <fullName evidence="1">DNA (cytosine-5-)-methyltransferase</fullName>
        <ecNumber evidence="1">2.1.1.37</ecNumber>
    </recommendedName>
</protein>
<evidence type="ECO:0000256" key="6">
    <source>
        <dbReference type="ARBA" id="ARBA00047422"/>
    </source>
</evidence>
<evidence type="ECO:0000256" key="4">
    <source>
        <dbReference type="ARBA" id="ARBA00022691"/>
    </source>
</evidence>
<keyword evidence="2 7" id="KW-0489">Methyltransferase</keyword>
<name>A0AA49A9T8_9BURK</name>
<evidence type="ECO:0000313" key="9">
    <source>
        <dbReference type="EMBL" id="QPI51122.1"/>
    </source>
</evidence>
<dbReference type="InterPro" id="IPR050390">
    <property type="entry name" value="C5-Methyltransferase"/>
</dbReference>
<dbReference type="PANTHER" id="PTHR10629:SF52">
    <property type="entry name" value="DNA (CYTOSINE-5)-METHYLTRANSFERASE 1"/>
    <property type="match status" value="1"/>
</dbReference>
<dbReference type="EC" id="2.1.1.37" evidence="1"/>
<dbReference type="EMBL" id="CP065053">
    <property type="protein sequence ID" value="QPI51122.1"/>
    <property type="molecule type" value="Genomic_DNA"/>
</dbReference>
<keyword evidence="5" id="KW-0680">Restriction system</keyword>
<dbReference type="InterPro" id="IPR001525">
    <property type="entry name" value="C5_MeTfrase"/>
</dbReference>
<sequence>MNVIRVFDFFSGCGGTSSGLGQAGMEIAMGLDIDPDSADSFRANFPRSTFLLGDIREMDADVLSPLIGKRKSPLLFCGCAPCQPFSKQNRNQSAEDPRRDLLGEFSRFVERWLPEYVFIENVPGMQKVNGKSGPFHKFNQLLSRLGYSFASQVVPAMSFGVPQTRKRLVLLARLNGPISIPPATHGPSGKPYTTVRDAIGHLPPILAGGTHPSDMHHQSAELSELNLLRIAHTPEGGGRESWPEGLKLDCHRTHSGHSDVYGRLAWDKMASGLTTRCISYSNGRFGHPEQNRALSVRETALLQTFPDNYLFAGNLASRARQIGNAVPPAMSLAVGKHFLKEVRKRKA</sequence>
<evidence type="ECO:0000256" key="7">
    <source>
        <dbReference type="PROSITE-ProRule" id="PRU01016"/>
    </source>
</evidence>
<evidence type="ECO:0000313" key="10">
    <source>
        <dbReference type="Proteomes" id="UP000662888"/>
    </source>
</evidence>
<accession>A0AA49A9T8</accession>
<dbReference type="Gene3D" id="3.90.120.10">
    <property type="entry name" value="DNA Methylase, subunit A, domain 2"/>
    <property type="match status" value="1"/>
</dbReference>
<evidence type="ECO:0000256" key="2">
    <source>
        <dbReference type="ARBA" id="ARBA00022603"/>
    </source>
</evidence>
<dbReference type="Pfam" id="PF00145">
    <property type="entry name" value="DNA_methylase"/>
    <property type="match status" value="1"/>
</dbReference>
<comment type="catalytic activity">
    <reaction evidence="6">
        <text>a 2'-deoxycytidine in DNA + S-adenosyl-L-methionine = a 5-methyl-2'-deoxycytidine in DNA + S-adenosyl-L-homocysteine + H(+)</text>
        <dbReference type="Rhea" id="RHEA:13681"/>
        <dbReference type="Rhea" id="RHEA-COMP:11369"/>
        <dbReference type="Rhea" id="RHEA-COMP:11370"/>
        <dbReference type="ChEBI" id="CHEBI:15378"/>
        <dbReference type="ChEBI" id="CHEBI:57856"/>
        <dbReference type="ChEBI" id="CHEBI:59789"/>
        <dbReference type="ChEBI" id="CHEBI:85452"/>
        <dbReference type="ChEBI" id="CHEBI:85454"/>
        <dbReference type="EC" id="2.1.1.37"/>
    </reaction>
</comment>
<reference evidence="9 10" key="1">
    <citation type="submission" date="2020-11" db="EMBL/GenBank/DDBJ databases">
        <authorList>
            <person name="Sun Q."/>
        </authorList>
    </citation>
    <scope>NUCLEOTIDE SEQUENCE [LARGE SCALE GENOMIC DNA]</scope>
    <source>
        <strain evidence="9 10">P8398</strain>
    </source>
</reference>
<evidence type="ECO:0000256" key="3">
    <source>
        <dbReference type="ARBA" id="ARBA00022679"/>
    </source>
</evidence>
<comment type="similarity">
    <text evidence="7 8">Belongs to the class I-like SAM-binding methyltransferase superfamily. C5-methyltransferase family.</text>
</comment>
<evidence type="ECO:0000256" key="5">
    <source>
        <dbReference type="ARBA" id="ARBA00022747"/>
    </source>
</evidence>
<dbReference type="PRINTS" id="PR00105">
    <property type="entry name" value="C5METTRFRASE"/>
</dbReference>
<organism evidence="9 10">
    <name type="scientific">Massilia antarctica</name>
    <dbReference type="NCBI Taxonomy" id="2765360"/>
    <lineage>
        <taxon>Bacteria</taxon>
        <taxon>Pseudomonadati</taxon>
        <taxon>Pseudomonadota</taxon>
        <taxon>Betaproteobacteria</taxon>
        <taxon>Burkholderiales</taxon>
        <taxon>Oxalobacteraceae</taxon>
        <taxon>Telluria group</taxon>
        <taxon>Massilia</taxon>
    </lineage>
</organism>
<keyword evidence="4 7" id="KW-0949">S-adenosyl-L-methionine</keyword>
<evidence type="ECO:0000256" key="1">
    <source>
        <dbReference type="ARBA" id="ARBA00011975"/>
    </source>
</evidence>
<proteinExistence type="inferred from homology"/>